<feature type="domain" description="Pyridoxine 5'-phosphate oxidase dimerisation C-terminal" evidence="7">
    <location>
        <begin position="180"/>
        <end position="225"/>
    </location>
</feature>
<comment type="subunit">
    <text evidence="5">Homodimer.</text>
</comment>
<keyword evidence="2 5" id="KW-0285">Flavoprotein</keyword>
<feature type="binding site" evidence="5">
    <location>
        <position position="90"/>
    </location>
    <ligand>
        <name>FMN</name>
        <dbReference type="ChEBI" id="CHEBI:58210"/>
    </ligand>
</feature>
<evidence type="ECO:0000313" key="8">
    <source>
        <dbReference type="EMBL" id="MCC9641822.1"/>
    </source>
</evidence>
<feature type="binding site" evidence="5">
    <location>
        <begin position="147"/>
        <end position="148"/>
    </location>
    <ligand>
        <name>FMN</name>
        <dbReference type="ChEBI" id="CHEBI:58210"/>
    </ligand>
</feature>
<dbReference type="InterPro" id="IPR019740">
    <property type="entry name" value="Pyridox_Oxase_CS"/>
</dbReference>
<feature type="domain" description="Pyridoxamine 5'-phosphate oxidase N-terminal" evidence="6">
    <location>
        <begin position="50"/>
        <end position="165"/>
    </location>
</feature>
<dbReference type="InterPro" id="IPR012349">
    <property type="entry name" value="Split_barrel_FMN-bd"/>
</dbReference>
<reference evidence="8" key="1">
    <citation type="submission" date="2021-11" db="EMBL/GenBank/DDBJ databases">
        <title>Genome sequence.</title>
        <authorList>
            <person name="Sun Q."/>
        </authorList>
    </citation>
    <scope>NUCLEOTIDE SEQUENCE</scope>
    <source>
        <strain evidence="8">JC740</strain>
    </source>
</reference>
<feature type="binding site" evidence="5">
    <location>
        <begin position="68"/>
        <end position="73"/>
    </location>
    <ligand>
        <name>FMN</name>
        <dbReference type="ChEBI" id="CHEBI:58210"/>
    </ligand>
</feature>
<dbReference type="InterPro" id="IPR019576">
    <property type="entry name" value="Pyridoxamine_oxidase_dimer_C"/>
</dbReference>
<gene>
    <name evidence="5 8" type="primary">pdxH</name>
    <name evidence="8" type="ORF">LOC71_06010</name>
</gene>
<feature type="binding site" evidence="5">
    <location>
        <position position="203"/>
    </location>
    <ligand>
        <name>FMN</name>
        <dbReference type="ChEBI" id="CHEBI:58210"/>
    </ligand>
</feature>
<dbReference type="PIRSF" id="PIRSF000190">
    <property type="entry name" value="Pyd_amn-ph_oxd"/>
    <property type="match status" value="1"/>
</dbReference>
<dbReference type="NCBIfam" id="TIGR00558">
    <property type="entry name" value="pdxH"/>
    <property type="match status" value="1"/>
</dbReference>
<feature type="binding site" evidence="5">
    <location>
        <begin position="83"/>
        <end position="84"/>
    </location>
    <ligand>
        <name>FMN</name>
        <dbReference type="ChEBI" id="CHEBI:58210"/>
    </ligand>
</feature>
<feature type="binding site" evidence="5">
    <location>
        <position position="193"/>
    </location>
    <ligand>
        <name>FMN</name>
        <dbReference type="ChEBI" id="CHEBI:58210"/>
    </ligand>
</feature>
<evidence type="ECO:0000259" key="6">
    <source>
        <dbReference type="Pfam" id="PF01243"/>
    </source>
</evidence>
<dbReference type="InterPro" id="IPR011576">
    <property type="entry name" value="Pyridox_Oxase_N"/>
</dbReference>
<dbReference type="PROSITE" id="PS01064">
    <property type="entry name" value="PYRIDOX_OXIDASE"/>
    <property type="match status" value="1"/>
</dbReference>
<dbReference type="PANTHER" id="PTHR10851">
    <property type="entry name" value="PYRIDOXINE-5-PHOSPHATE OXIDASE"/>
    <property type="match status" value="1"/>
</dbReference>
<feature type="binding site" evidence="5">
    <location>
        <position position="134"/>
    </location>
    <ligand>
        <name>substrate</name>
    </ligand>
</feature>
<dbReference type="EMBL" id="JAJKFW010000012">
    <property type="protein sequence ID" value="MCC9641822.1"/>
    <property type="molecule type" value="Genomic_DNA"/>
</dbReference>
<evidence type="ECO:0000256" key="3">
    <source>
        <dbReference type="ARBA" id="ARBA00022643"/>
    </source>
</evidence>
<comment type="pathway">
    <text evidence="5">Cofactor metabolism; pyridoxal 5'-phosphate salvage; pyridoxal 5'-phosphate from pyridoxine 5'-phosphate: step 1/1.</text>
</comment>
<dbReference type="NCBIfam" id="NF004231">
    <property type="entry name" value="PRK05679.1"/>
    <property type="match status" value="1"/>
</dbReference>
<comment type="similarity">
    <text evidence="1 5">Belongs to the pyridoxamine 5'-phosphate oxidase family.</text>
</comment>
<feature type="binding site" evidence="5">
    <location>
        <position position="138"/>
    </location>
    <ligand>
        <name>substrate</name>
    </ligand>
</feature>
<sequence length="225" mass="25661">MSDSNPPSLDQMRKNYALGGLHENDVNPDPVVQFQAWFQQATVDVPEWFEPNAMTLSTSGADGAVTSRIILLKGVEEGKLLFYTNYESDKGEQMRQNPRVSLCLFWPHLQRQVRIEGTVEKTSREVSETYFHSRPHNSQLGAHVSQQSAVIESREMLETKMQELLEQYPEGSIVPLPEHWGGYAVTPTKFEFWQGRPSRLHDRVIYRRADSATGSGVWVLERLSP</sequence>
<feature type="binding site" evidence="5">
    <location>
        <position position="112"/>
    </location>
    <ligand>
        <name>FMN</name>
        <dbReference type="ChEBI" id="CHEBI:58210"/>
    </ligand>
</feature>
<feature type="binding site" evidence="5">
    <location>
        <begin position="199"/>
        <end position="201"/>
    </location>
    <ligand>
        <name>substrate</name>
    </ligand>
</feature>
<evidence type="ECO:0000256" key="2">
    <source>
        <dbReference type="ARBA" id="ARBA00022630"/>
    </source>
</evidence>
<evidence type="ECO:0000259" key="7">
    <source>
        <dbReference type="Pfam" id="PF10590"/>
    </source>
</evidence>
<dbReference type="SUPFAM" id="SSF50475">
    <property type="entry name" value="FMN-binding split barrel"/>
    <property type="match status" value="1"/>
</dbReference>
<dbReference type="HAMAP" id="MF_01629">
    <property type="entry name" value="PdxH"/>
    <property type="match status" value="1"/>
</dbReference>
<keyword evidence="4 5" id="KW-0560">Oxidoreductase</keyword>
<dbReference type="Pfam" id="PF01243">
    <property type="entry name" value="PNPOx_N"/>
    <property type="match status" value="1"/>
</dbReference>
<evidence type="ECO:0000256" key="4">
    <source>
        <dbReference type="ARBA" id="ARBA00023002"/>
    </source>
</evidence>
<keyword evidence="5" id="KW-0664">Pyridoxine biosynthesis</keyword>
<evidence type="ECO:0000256" key="5">
    <source>
        <dbReference type="HAMAP-Rule" id="MF_01629"/>
    </source>
</evidence>
<evidence type="ECO:0000313" key="9">
    <source>
        <dbReference type="Proteomes" id="UP001430306"/>
    </source>
</evidence>
<comment type="caution">
    <text evidence="8">The sequence shown here is derived from an EMBL/GenBank/DDBJ whole genome shotgun (WGS) entry which is preliminary data.</text>
</comment>
<dbReference type="InterPro" id="IPR000659">
    <property type="entry name" value="Pyridox_Oxase"/>
</dbReference>
<dbReference type="PANTHER" id="PTHR10851:SF0">
    <property type="entry name" value="PYRIDOXINE-5'-PHOSPHATE OXIDASE"/>
    <property type="match status" value="1"/>
</dbReference>
<comment type="cofactor">
    <cofactor evidence="5">
        <name>FMN</name>
        <dbReference type="ChEBI" id="CHEBI:58210"/>
    </cofactor>
    <text evidence="5">Binds 1 FMN per subunit.</text>
</comment>
<dbReference type="GO" id="GO:0004733">
    <property type="term" value="F:pyridoxamine phosphate oxidase activity"/>
    <property type="evidence" value="ECO:0007669"/>
    <property type="project" value="UniProtKB-EC"/>
</dbReference>
<comment type="pathway">
    <text evidence="5">Cofactor metabolism; pyridoxal 5'-phosphate salvage; pyridoxal 5'-phosphate from pyridoxamine 5'-phosphate: step 1/1.</text>
</comment>
<comment type="caution">
    <text evidence="5">Lacks conserved residue(s) required for the propagation of feature annotation.</text>
</comment>
<comment type="function">
    <text evidence="5">Catalyzes the oxidation of either pyridoxine 5'-phosphate (PNP) or pyridoxamine 5'-phosphate (PMP) into pyridoxal 5'-phosphate (PLP).</text>
</comment>
<name>A0ABS8NE38_9BACT</name>
<protein>
    <recommendedName>
        <fullName evidence="5">Pyridoxine/pyridoxamine 5'-phosphate oxidase</fullName>
        <ecNumber evidence="5">1.4.3.5</ecNumber>
    </recommendedName>
    <alternativeName>
        <fullName evidence="5">PNP/PMP oxidase</fullName>
        <shortName evidence="5">PNPOx</shortName>
    </alternativeName>
    <alternativeName>
        <fullName evidence="5">Pyridoxal 5'-phosphate synthase</fullName>
    </alternativeName>
</protein>
<keyword evidence="9" id="KW-1185">Reference proteome</keyword>
<dbReference type="RefSeq" id="WP_230272254.1">
    <property type="nucleotide sequence ID" value="NZ_JAJKFW010000012.1"/>
</dbReference>
<dbReference type="Pfam" id="PF10590">
    <property type="entry name" value="PNP_phzG_C"/>
    <property type="match status" value="1"/>
</dbReference>
<comment type="catalytic activity">
    <reaction evidence="5">
        <text>pyridoxamine 5'-phosphate + O2 + H2O = pyridoxal 5'-phosphate + H2O2 + NH4(+)</text>
        <dbReference type="Rhea" id="RHEA:15817"/>
        <dbReference type="ChEBI" id="CHEBI:15377"/>
        <dbReference type="ChEBI" id="CHEBI:15379"/>
        <dbReference type="ChEBI" id="CHEBI:16240"/>
        <dbReference type="ChEBI" id="CHEBI:28938"/>
        <dbReference type="ChEBI" id="CHEBI:58451"/>
        <dbReference type="ChEBI" id="CHEBI:597326"/>
        <dbReference type="EC" id="1.4.3.5"/>
    </reaction>
</comment>
<proteinExistence type="inferred from homology"/>
<feature type="binding site" evidence="5">
    <location>
        <position position="73"/>
    </location>
    <ligand>
        <name>substrate</name>
    </ligand>
</feature>
<dbReference type="Gene3D" id="2.30.110.10">
    <property type="entry name" value="Electron Transport, Fmn-binding Protein, Chain A"/>
    <property type="match status" value="1"/>
</dbReference>
<dbReference type="Proteomes" id="UP001430306">
    <property type="component" value="Unassembled WGS sequence"/>
</dbReference>
<dbReference type="EC" id="1.4.3.5" evidence="5"/>
<comment type="catalytic activity">
    <reaction evidence="5">
        <text>pyridoxine 5'-phosphate + O2 = pyridoxal 5'-phosphate + H2O2</text>
        <dbReference type="Rhea" id="RHEA:15149"/>
        <dbReference type="ChEBI" id="CHEBI:15379"/>
        <dbReference type="ChEBI" id="CHEBI:16240"/>
        <dbReference type="ChEBI" id="CHEBI:58589"/>
        <dbReference type="ChEBI" id="CHEBI:597326"/>
        <dbReference type="EC" id="1.4.3.5"/>
    </reaction>
</comment>
<feature type="binding site" evidence="5">
    <location>
        <position position="130"/>
    </location>
    <ligand>
        <name>substrate</name>
    </ligand>
</feature>
<evidence type="ECO:0000256" key="1">
    <source>
        <dbReference type="ARBA" id="ARBA00007301"/>
    </source>
</evidence>
<keyword evidence="3 5" id="KW-0288">FMN</keyword>
<organism evidence="8 9">
    <name type="scientific">Rhodopirellula halodulae</name>
    <dbReference type="NCBI Taxonomy" id="2894198"/>
    <lineage>
        <taxon>Bacteria</taxon>
        <taxon>Pseudomonadati</taxon>
        <taxon>Planctomycetota</taxon>
        <taxon>Planctomycetia</taxon>
        <taxon>Pirellulales</taxon>
        <taxon>Pirellulaceae</taxon>
        <taxon>Rhodopirellula</taxon>
    </lineage>
</organism>
<accession>A0ABS8NE38</accession>